<evidence type="ECO:0000313" key="2">
    <source>
        <dbReference type="Proteomes" id="UP001152604"/>
    </source>
</evidence>
<proteinExistence type="predicted"/>
<keyword evidence="2" id="KW-1185">Reference proteome</keyword>
<dbReference type="Proteomes" id="UP001152604">
    <property type="component" value="Unassembled WGS sequence"/>
</dbReference>
<sequence length="77" mass="8932">MASSCRRKINHLFDLVKYLFKAGHYPIRRMSLRTTYCFATLGMLSFDEVRVARAVPIRWRGMLTLVLGSQGALRRRA</sequence>
<protein>
    <recommendedName>
        <fullName evidence="3">Transposase DDE domain-containing protein</fullName>
    </recommendedName>
</protein>
<comment type="caution">
    <text evidence="1">The sequence shown here is derived from an EMBL/GenBank/DDBJ whole genome shotgun (WGS) entry which is preliminary data.</text>
</comment>
<dbReference type="EMBL" id="CAKXZS010000028">
    <property type="protein sequence ID" value="CAH2404041.1"/>
    <property type="molecule type" value="Genomic_DNA"/>
</dbReference>
<accession>A0ABM9E4M5</accession>
<gene>
    <name evidence="1" type="ORF">MES4922_340019</name>
</gene>
<organism evidence="1 2">
    <name type="scientific">Mesorhizobium ventifaucium</name>
    <dbReference type="NCBI Taxonomy" id="666020"/>
    <lineage>
        <taxon>Bacteria</taxon>
        <taxon>Pseudomonadati</taxon>
        <taxon>Pseudomonadota</taxon>
        <taxon>Alphaproteobacteria</taxon>
        <taxon>Hyphomicrobiales</taxon>
        <taxon>Phyllobacteriaceae</taxon>
        <taxon>Mesorhizobium</taxon>
    </lineage>
</organism>
<evidence type="ECO:0008006" key="3">
    <source>
        <dbReference type="Google" id="ProtNLM"/>
    </source>
</evidence>
<name>A0ABM9E4M5_9HYPH</name>
<evidence type="ECO:0000313" key="1">
    <source>
        <dbReference type="EMBL" id="CAH2404041.1"/>
    </source>
</evidence>
<reference evidence="1" key="1">
    <citation type="submission" date="2022-03" db="EMBL/GenBank/DDBJ databases">
        <authorList>
            <person name="Brunel B."/>
        </authorList>
    </citation>
    <scope>NUCLEOTIDE SEQUENCE</scope>
    <source>
        <strain evidence="1">STM4922sample</strain>
    </source>
</reference>